<feature type="chain" id="PRO_5039630389" evidence="3">
    <location>
        <begin position="27"/>
        <end position="483"/>
    </location>
</feature>
<evidence type="ECO:0000313" key="4">
    <source>
        <dbReference type="Proteomes" id="UP000504606"/>
    </source>
</evidence>
<dbReference type="Proteomes" id="UP000504606">
    <property type="component" value="Unplaced"/>
</dbReference>
<dbReference type="PANTHER" id="PTHR21879">
    <property type="entry name" value="FI03362P-RELATED-RELATED"/>
    <property type="match status" value="1"/>
</dbReference>
<keyword evidence="3" id="KW-0732">Signal</keyword>
<dbReference type="RefSeq" id="XP_052126405.1">
    <property type="nucleotide sequence ID" value="XM_052270445.1"/>
</dbReference>
<feature type="region of interest" description="Disordered" evidence="1">
    <location>
        <begin position="239"/>
        <end position="265"/>
    </location>
</feature>
<feature type="region of interest" description="Disordered" evidence="1">
    <location>
        <begin position="143"/>
        <end position="187"/>
    </location>
</feature>
<keyword evidence="2" id="KW-0472">Membrane</keyword>
<feature type="signal peptide" evidence="3">
    <location>
        <begin position="1"/>
        <end position="26"/>
    </location>
</feature>
<keyword evidence="4" id="KW-1185">Reference proteome</keyword>
<reference evidence="5" key="1">
    <citation type="submission" date="2025-08" db="UniProtKB">
        <authorList>
            <consortium name="RefSeq"/>
        </authorList>
    </citation>
    <scope>IDENTIFICATION</scope>
    <source>
        <tissue evidence="5">Whole organism</tissue>
    </source>
</reference>
<keyword evidence="2" id="KW-0812">Transmembrane</keyword>
<protein>
    <submittedName>
        <fullName evidence="5">Uncharacterized protein LOC113206618</fullName>
    </submittedName>
</protein>
<name>A0A9C6U2S5_FRAOC</name>
<dbReference type="GO" id="GO:0016020">
    <property type="term" value="C:membrane"/>
    <property type="evidence" value="ECO:0007669"/>
    <property type="project" value="TreeGrafter"/>
</dbReference>
<dbReference type="PANTHER" id="PTHR21879:SF8">
    <property type="entry name" value="OSIRIS 23"/>
    <property type="match status" value="1"/>
</dbReference>
<dbReference type="OrthoDB" id="7683472at2759"/>
<keyword evidence="2" id="KW-1133">Transmembrane helix</keyword>
<feature type="transmembrane region" description="Helical" evidence="2">
    <location>
        <begin position="419"/>
        <end position="439"/>
    </location>
</feature>
<sequence>MARPPQVLPLLLPLLLLLLLLDCTRCRMIDVNSSTSESRSAASSSPSGATATTTERVMVVTARSVDLRKSRTHWPHASPVTALHAFSSSAADGDDWTAGVAKRDVKQDAPWQQRLLAEDAAVLQWKRAEDEKSLQQQEKRVNKERFVVGGAPSPSPSPSAADDVESNTVDDGPALHEKGEGGVRENQGAVKHVDHDEAVHGEDAEPAPAPTRKVVDSNARVRTLLAELQEVMQKYLRRSHRKDRRYEDADDNSLRPGPYHGSTWWPRSEDLMRASLRVLVACRQGLDRQHQEHGDDVDDDDDLQGSQDPRNLLARLRECLRGRLLAAVDNLVAADTVPIAFGVSLVRRHELRPGLIRPGRVGRDSQQDAQEVAEAGPQSQALAPRLLSRLGDLFATHDLRIGYGAAVEEGRRRHQYRKVFPVLVTGFMILMSLMVPLGFQFMAMIGGKALLMSKMALIMASMYNFRSQVSQSLFITTNCINAP</sequence>
<accession>A0A9C6U2S5</accession>
<evidence type="ECO:0000313" key="5">
    <source>
        <dbReference type="RefSeq" id="XP_052126405.1"/>
    </source>
</evidence>
<evidence type="ECO:0000256" key="1">
    <source>
        <dbReference type="SAM" id="MobiDB-lite"/>
    </source>
</evidence>
<dbReference type="Pfam" id="PF07898">
    <property type="entry name" value="DUF1676"/>
    <property type="match status" value="1"/>
</dbReference>
<evidence type="ECO:0000256" key="3">
    <source>
        <dbReference type="SAM" id="SignalP"/>
    </source>
</evidence>
<proteinExistence type="predicted"/>
<feature type="compositionally biased region" description="Basic and acidic residues" evidence="1">
    <location>
        <begin position="173"/>
        <end position="183"/>
    </location>
</feature>
<dbReference type="KEGG" id="foc:113206618"/>
<evidence type="ECO:0000256" key="2">
    <source>
        <dbReference type="SAM" id="Phobius"/>
    </source>
</evidence>
<dbReference type="GeneID" id="113206618"/>
<gene>
    <name evidence="5" type="primary">LOC113206618</name>
</gene>
<organism evidence="4 5">
    <name type="scientific">Frankliniella occidentalis</name>
    <name type="common">Western flower thrips</name>
    <name type="synonym">Euthrips occidentalis</name>
    <dbReference type="NCBI Taxonomy" id="133901"/>
    <lineage>
        <taxon>Eukaryota</taxon>
        <taxon>Metazoa</taxon>
        <taxon>Ecdysozoa</taxon>
        <taxon>Arthropoda</taxon>
        <taxon>Hexapoda</taxon>
        <taxon>Insecta</taxon>
        <taxon>Pterygota</taxon>
        <taxon>Neoptera</taxon>
        <taxon>Paraneoptera</taxon>
        <taxon>Thysanoptera</taxon>
        <taxon>Terebrantia</taxon>
        <taxon>Thripoidea</taxon>
        <taxon>Thripidae</taxon>
        <taxon>Frankliniella</taxon>
    </lineage>
</organism>
<feature type="region of interest" description="Disordered" evidence="1">
    <location>
        <begin position="34"/>
        <end position="53"/>
    </location>
</feature>
<dbReference type="AlphaFoldDB" id="A0A9C6U2S5"/>
<dbReference type="InterPro" id="IPR012464">
    <property type="entry name" value="DUF1676"/>
</dbReference>